<dbReference type="InterPro" id="IPR002878">
    <property type="entry name" value="ChsH2_C"/>
</dbReference>
<dbReference type="SUPFAM" id="SSF50249">
    <property type="entry name" value="Nucleic acid-binding proteins"/>
    <property type="match status" value="1"/>
</dbReference>
<dbReference type="AlphaFoldDB" id="A0A1Y2MKP8"/>
<gene>
    <name evidence="2" type="ORF">BG845_05797</name>
</gene>
<dbReference type="InterPro" id="IPR012340">
    <property type="entry name" value="NA-bd_OB-fold"/>
</dbReference>
<dbReference type="Proteomes" id="UP000194360">
    <property type="component" value="Unassembled WGS sequence"/>
</dbReference>
<name>A0A1Y2MKP8_PSEAH</name>
<dbReference type="Pfam" id="PF01796">
    <property type="entry name" value="OB_ChsH2_C"/>
    <property type="match status" value="1"/>
</dbReference>
<evidence type="ECO:0000259" key="1">
    <source>
        <dbReference type="Pfam" id="PF01796"/>
    </source>
</evidence>
<dbReference type="RefSeq" id="WP_197719817.1">
    <property type="nucleotide sequence ID" value="NZ_AP018920.1"/>
</dbReference>
<organism evidence="2 3">
    <name type="scientific">Pseudonocardia autotrophica</name>
    <name type="common">Amycolata autotrophica</name>
    <name type="synonym">Nocardia autotrophica</name>
    <dbReference type="NCBI Taxonomy" id="2074"/>
    <lineage>
        <taxon>Bacteria</taxon>
        <taxon>Bacillati</taxon>
        <taxon>Actinomycetota</taxon>
        <taxon>Actinomycetes</taxon>
        <taxon>Pseudonocardiales</taxon>
        <taxon>Pseudonocardiaceae</taxon>
        <taxon>Pseudonocardia</taxon>
    </lineage>
</organism>
<dbReference type="EMBL" id="MIGB01000046">
    <property type="protein sequence ID" value="OSY35834.1"/>
    <property type="molecule type" value="Genomic_DNA"/>
</dbReference>
<keyword evidence="3" id="KW-1185">Reference proteome</keyword>
<dbReference type="STRING" id="2074.BG845_05797"/>
<accession>A0A1Y2MKP8</accession>
<feature type="domain" description="ChsH2 C-terminal OB-fold" evidence="1">
    <location>
        <begin position="56"/>
        <end position="114"/>
    </location>
</feature>
<dbReference type="InterPro" id="IPR052513">
    <property type="entry name" value="Thioester_dehydratase-like"/>
</dbReference>
<dbReference type="PANTHER" id="PTHR34075">
    <property type="entry name" value="BLR3430 PROTEIN"/>
    <property type="match status" value="1"/>
</dbReference>
<dbReference type="PANTHER" id="PTHR34075:SF5">
    <property type="entry name" value="BLR3430 PROTEIN"/>
    <property type="match status" value="1"/>
</dbReference>
<protein>
    <recommendedName>
        <fullName evidence="1">ChsH2 C-terminal OB-fold domain-containing protein</fullName>
    </recommendedName>
</protein>
<reference evidence="2 3" key="1">
    <citation type="submission" date="2016-09" db="EMBL/GenBank/DDBJ databases">
        <title>Pseudonocardia autotrophica DSM535, a candidate organism with high potential of specific P450 cytochromes.</title>
        <authorList>
            <person name="Grumaz C."/>
            <person name="Vainshtein Y."/>
            <person name="Kirstahler P."/>
            <person name="Sohn K."/>
        </authorList>
    </citation>
    <scope>NUCLEOTIDE SEQUENCE [LARGE SCALE GENOMIC DNA]</scope>
    <source>
        <strain evidence="2 3">DSM 535</strain>
    </source>
</reference>
<evidence type="ECO:0000313" key="2">
    <source>
        <dbReference type="EMBL" id="OSY35834.1"/>
    </source>
</evidence>
<proteinExistence type="predicted"/>
<sequence length="128" mass="14047">MEHQELHEPATVSPLETYRQYARQGRLAYQYSPAAGAPVFYPRLVCPTTGSTELEWRVSSGAGVVYSTTTVADPAGAYDVSLIELEEGFRMMSRVVGVEPDEVRIGMAVQVAFDEHPDAPLAVFEARP</sequence>
<comment type="caution">
    <text evidence="2">The sequence shown here is derived from an EMBL/GenBank/DDBJ whole genome shotgun (WGS) entry which is preliminary data.</text>
</comment>
<evidence type="ECO:0000313" key="3">
    <source>
        <dbReference type="Proteomes" id="UP000194360"/>
    </source>
</evidence>